<dbReference type="RefSeq" id="XP_041284622.1">
    <property type="nucleotide sequence ID" value="XM_041434607.1"/>
</dbReference>
<dbReference type="EMBL" id="JABBWM010000182">
    <property type="protein sequence ID" value="KAG2085230.1"/>
    <property type="molecule type" value="Genomic_DNA"/>
</dbReference>
<dbReference type="Proteomes" id="UP000823399">
    <property type="component" value="Unassembled WGS sequence"/>
</dbReference>
<proteinExistence type="predicted"/>
<reference evidence="2" key="1">
    <citation type="journal article" date="2020" name="New Phytol.">
        <title>Comparative genomics reveals dynamic genome evolution in host specialist ectomycorrhizal fungi.</title>
        <authorList>
            <person name="Lofgren L.A."/>
            <person name="Nguyen N.H."/>
            <person name="Vilgalys R."/>
            <person name="Ruytinx J."/>
            <person name="Liao H.L."/>
            <person name="Branco S."/>
            <person name="Kuo A."/>
            <person name="LaButti K."/>
            <person name="Lipzen A."/>
            <person name="Andreopoulos W."/>
            <person name="Pangilinan J."/>
            <person name="Riley R."/>
            <person name="Hundley H."/>
            <person name="Na H."/>
            <person name="Barry K."/>
            <person name="Grigoriev I.V."/>
            <person name="Stajich J.E."/>
            <person name="Kennedy P.G."/>
        </authorList>
    </citation>
    <scope>NUCLEOTIDE SEQUENCE</scope>
    <source>
        <strain evidence="2">FC423</strain>
    </source>
</reference>
<feature type="region of interest" description="Disordered" evidence="1">
    <location>
        <begin position="1"/>
        <end position="41"/>
    </location>
</feature>
<gene>
    <name evidence="2" type="ORF">F5147DRAFT_659583</name>
</gene>
<protein>
    <submittedName>
        <fullName evidence="2">Uncharacterized protein</fullName>
    </submittedName>
</protein>
<sequence>MLTASPSPSPEPEERPQDGGDTSTNDTTLNDVAQKEPEESVADRIDHAWAAVLNTMHVCIDTSPPSKPELLEEQECWLRDWNTVMSNMTSVFHRAHAAEMHLSLNDVDAVTLAGGKIAAWMLTRAMKTWKEKAEGSAGKAKRVVTTEKTVEKAMEKLVATKNKGRTPAVLKCKVPPSVQMTAPDAGESEVEMWSDSPRLRIDPVRRAIQRGPMCAYARMGPQCGIAPMLAGGPSVDAIGEWDKCNGPEVSEEGTSEPTSYSWAHHITGKGWLDGPTGYFGPSRYQFSKSGGPIMEEFPVVMGGPLVYECGYSFSRGHGWAQLVFFSPPDIHLIPPGGAMHGPIYQYICWVALNGPMNGPKRICI</sequence>
<feature type="compositionally biased region" description="Polar residues" evidence="1">
    <location>
        <begin position="20"/>
        <end position="31"/>
    </location>
</feature>
<dbReference type="GeneID" id="64696866"/>
<dbReference type="AlphaFoldDB" id="A0A9P7JLA0"/>
<evidence type="ECO:0000313" key="3">
    <source>
        <dbReference type="Proteomes" id="UP000823399"/>
    </source>
</evidence>
<evidence type="ECO:0000256" key="1">
    <source>
        <dbReference type="SAM" id="MobiDB-lite"/>
    </source>
</evidence>
<accession>A0A9P7JLA0</accession>
<comment type="caution">
    <text evidence="2">The sequence shown here is derived from an EMBL/GenBank/DDBJ whole genome shotgun (WGS) entry which is preliminary data.</text>
</comment>
<dbReference type="OrthoDB" id="2687587at2759"/>
<organism evidence="2 3">
    <name type="scientific">Suillus discolor</name>
    <dbReference type="NCBI Taxonomy" id="1912936"/>
    <lineage>
        <taxon>Eukaryota</taxon>
        <taxon>Fungi</taxon>
        <taxon>Dikarya</taxon>
        <taxon>Basidiomycota</taxon>
        <taxon>Agaricomycotina</taxon>
        <taxon>Agaricomycetes</taxon>
        <taxon>Agaricomycetidae</taxon>
        <taxon>Boletales</taxon>
        <taxon>Suillineae</taxon>
        <taxon>Suillaceae</taxon>
        <taxon>Suillus</taxon>
    </lineage>
</organism>
<keyword evidence="3" id="KW-1185">Reference proteome</keyword>
<evidence type="ECO:0000313" key="2">
    <source>
        <dbReference type="EMBL" id="KAG2085230.1"/>
    </source>
</evidence>
<name>A0A9P7JLA0_9AGAM</name>